<name>A0A2S3W4K5_9PROT</name>
<evidence type="ECO:0000313" key="3">
    <source>
        <dbReference type="Proteomes" id="UP000237344"/>
    </source>
</evidence>
<dbReference type="OrthoDB" id="9804157at2"/>
<organism evidence="2 3">
    <name type="scientific">Novacetimonas maltaceti</name>
    <dbReference type="NCBI Taxonomy" id="1203393"/>
    <lineage>
        <taxon>Bacteria</taxon>
        <taxon>Pseudomonadati</taxon>
        <taxon>Pseudomonadota</taxon>
        <taxon>Alphaproteobacteria</taxon>
        <taxon>Acetobacterales</taxon>
        <taxon>Acetobacteraceae</taxon>
        <taxon>Novacetimonas</taxon>
    </lineage>
</organism>
<protein>
    <recommendedName>
        <fullName evidence="1">NIF system FeS cluster assembly NifU N-terminal domain-containing protein</fullName>
    </recommendedName>
</protein>
<dbReference type="PANTHER" id="PTHR10093">
    <property type="entry name" value="IRON-SULFUR CLUSTER ASSEMBLY ENZYME NIFU HOMOLOG"/>
    <property type="match status" value="1"/>
</dbReference>
<dbReference type="GO" id="GO:0051536">
    <property type="term" value="F:iron-sulfur cluster binding"/>
    <property type="evidence" value="ECO:0007669"/>
    <property type="project" value="InterPro"/>
</dbReference>
<dbReference type="Gene3D" id="3.90.1010.10">
    <property type="match status" value="1"/>
</dbReference>
<accession>A0A2S3W4K5</accession>
<dbReference type="CDD" id="cd06664">
    <property type="entry name" value="IscU_like"/>
    <property type="match status" value="1"/>
</dbReference>
<comment type="caution">
    <text evidence="2">The sequence shown here is derived from an EMBL/GenBank/DDBJ whole genome shotgun (WGS) entry which is preliminary data.</text>
</comment>
<feature type="domain" description="NIF system FeS cluster assembly NifU N-terminal" evidence="1">
    <location>
        <begin position="7"/>
        <end position="103"/>
    </location>
</feature>
<dbReference type="RefSeq" id="WP_110094233.1">
    <property type="nucleotide sequence ID" value="NZ_NKUE01000002.1"/>
</dbReference>
<dbReference type="InterPro" id="IPR002871">
    <property type="entry name" value="NIF_FeS_clus_asmbl_NifU_N"/>
</dbReference>
<dbReference type="Proteomes" id="UP000237344">
    <property type="component" value="Unassembled WGS sequence"/>
</dbReference>
<dbReference type="Pfam" id="PF01592">
    <property type="entry name" value="NifU_N"/>
    <property type="match status" value="1"/>
</dbReference>
<keyword evidence="3" id="KW-1185">Reference proteome</keyword>
<dbReference type="NCBIfam" id="TIGR01994">
    <property type="entry name" value="SUF_scaf_2"/>
    <property type="match status" value="1"/>
</dbReference>
<reference evidence="2 3" key="1">
    <citation type="submission" date="2018-01" db="EMBL/GenBank/DDBJ databases">
        <title>Draft Genome Sequence of Komagataeibacter maltaceti LMG 1529, a Vinegar Producing Acetic Acid Bacterium Isolated from Malt Vinegar Brewery Acetifiers.</title>
        <authorList>
            <person name="Zhang Q."/>
            <person name="Hollensteiner J."/>
            <person name="Poehlein A."/>
            <person name="Daniel R."/>
        </authorList>
    </citation>
    <scope>NUCLEOTIDE SEQUENCE [LARGE SCALE GENOMIC DNA]</scope>
    <source>
        <strain evidence="2 3">LMG 1529</strain>
    </source>
</reference>
<dbReference type="EMBL" id="POTC01000004">
    <property type="protein sequence ID" value="POF63791.1"/>
    <property type="molecule type" value="Genomic_DNA"/>
</dbReference>
<gene>
    <name evidence="2" type="ORF">KMAL_05440</name>
</gene>
<dbReference type="SUPFAM" id="SSF82649">
    <property type="entry name" value="SufE/NifU"/>
    <property type="match status" value="1"/>
</dbReference>
<sequence length="142" mass="15197">MTQGDLYRRLVVERARAPMFGGQVADAQAQGEGTNPLCGDRVRLTASMTPEGRIAAVRHETRGCAICAASADLMAEHVTGHDAAQVAELGTVFETMLKTGEPAEGAGDLAVFAPLHQHRSRIRCATLPWTALTAMLNDLKDR</sequence>
<evidence type="ECO:0000259" key="1">
    <source>
        <dbReference type="Pfam" id="PF01592"/>
    </source>
</evidence>
<dbReference type="GO" id="GO:0005506">
    <property type="term" value="F:iron ion binding"/>
    <property type="evidence" value="ECO:0007669"/>
    <property type="project" value="InterPro"/>
</dbReference>
<dbReference type="AlphaFoldDB" id="A0A2S3W4K5"/>
<proteinExistence type="predicted"/>
<dbReference type="GO" id="GO:0016226">
    <property type="term" value="P:iron-sulfur cluster assembly"/>
    <property type="evidence" value="ECO:0007669"/>
    <property type="project" value="InterPro"/>
</dbReference>
<evidence type="ECO:0000313" key="2">
    <source>
        <dbReference type="EMBL" id="POF63791.1"/>
    </source>
</evidence>